<dbReference type="Proteomes" id="UP000283587">
    <property type="component" value="Unassembled WGS sequence"/>
</dbReference>
<sequence length="125" mass="13328">MFSALLAVSWAGVAPAQDLPLQPGLYVGTDTGCADGHPGNSFTFEQIDGLWLLRWVTSFTALDDIAPQDRQGGFSVSARIGSLPPGPDAFTQPMRLEIRGQDEFALISEDGAVYPHARRCGPLPG</sequence>
<gene>
    <name evidence="1" type="ORF">D3P05_17980</name>
</gene>
<proteinExistence type="predicted"/>
<comment type="caution">
    <text evidence="1">The sequence shown here is derived from an EMBL/GenBank/DDBJ whole genome shotgun (WGS) entry which is preliminary data.</text>
</comment>
<dbReference type="AlphaFoldDB" id="A0A419A1H5"/>
<evidence type="ECO:0000313" key="2">
    <source>
        <dbReference type="Proteomes" id="UP000283587"/>
    </source>
</evidence>
<protein>
    <submittedName>
        <fullName evidence="1">Uncharacterized protein</fullName>
    </submittedName>
</protein>
<keyword evidence="2" id="KW-1185">Reference proteome</keyword>
<name>A0A419A1H5_9RHOB</name>
<organism evidence="1 2">
    <name type="scientific">Paracoccus siganidrum</name>
    <dbReference type="NCBI Taxonomy" id="1276757"/>
    <lineage>
        <taxon>Bacteria</taxon>
        <taxon>Pseudomonadati</taxon>
        <taxon>Pseudomonadota</taxon>
        <taxon>Alphaproteobacteria</taxon>
        <taxon>Rhodobacterales</taxon>
        <taxon>Paracoccaceae</taxon>
        <taxon>Paracoccus</taxon>
    </lineage>
</organism>
<accession>A0A419A1H5</accession>
<dbReference type="EMBL" id="QZEW01000093">
    <property type="protein sequence ID" value="RJL06816.1"/>
    <property type="molecule type" value="Genomic_DNA"/>
</dbReference>
<reference evidence="2" key="1">
    <citation type="submission" date="2018-09" db="EMBL/GenBank/DDBJ databases">
        <title>Paracoccus onubensis nov. sp. a moderate halophilic bacterium isolated from Gruta de las Maravillas (Aracena, Spain).</title>
        <authorList>
            <person name="Jurado V."/>
            <person name="Gutierrez-Patricio S."/>
            <person name="Gonzalez-Pimentel J.L."/>
            <person name="Miller A.Z."/>
            <person name="Laiz L."/>
            <person name="Saiz-Jimenez C."/>
        </authorList>
    </citation>
    <scope>NUCLEOTIDE SEQUENCE [LARGE SCALE GENOMIC DNA]</scope>
    <source>
        <strain evidence="2">DSM 26381</strain>
    </source>
</reference>
<evidence type="ECO:0000313" key="1">
    <source>
        <dbReference type="EMBL" id="RJL06816.1"/>
    </source>
</evidence>